<dbReference type="EMBL" id="VMGI01000057">
    <property type="protein sequence ID" value="TSC92498.1"/>
    <property type="molecule type" value="Genomic_DNA"/>
</dbReference>
<dbReference type="GO" id="GO:0005737">
    <property type="term" value="C:cytoplasm"/>
    <property type="evidence" value="ECO:0007669"/>
    <property type="project" value="UniProtKB-SubCell"/>
</dbReference>
<dbReference type="Proteomes" id="UP000315589">
    <property type="component" value="Unassembled WGS sequence"/>
</dbReference>
<dbReference type="EC" id="2.1.1.199" evidence="6"/>
<feature type="binding site" evidence="6">
    <location>
        <position position="64"/>
    </location>
    <ligand>
        <name>S-adenosyl-L-methionine</name>
        <dbReference type="ChEBI" id="CHEBI:59789"/>
    </ligand>
</feature>
<comment type="catalytic activity">
    <reaction evidence="6">
        <text>cytidine(1402) in 16S rRNA + S-adenosyl-L-methionine = N(4)-methylcytidine(1402) in 16S rRNA + S-adenosyl-L-homocysteine + H(+)</text>
        <dbReference type="Rhea" id="RHEA:42928"/>
        <dbReference type="Rhea" id="RHEA-COMP:10286"/>
        <dbReference type="Rhea" id="RHEA-COMP:10287"/>
        <dbReference type="ChEBI" id="CHEBI:15378"/>
        <dbReference type="ChEBI" id="CHEBI:57856"/>
        <dbReference type="ChEBI" id="CHEBI:59789"/>
        <dbReference type="ChEBI" id="CHEBI:74506"/>
        <dbReference type="ChEBI" id="CHEBI:82748"/>
        <dbReference type="EC" id="2.1.1.199"/>
    </reaction>
</comment>
<gene>
    <name evidence="6" type="primary">rsmH</name>
    <name evidence="7" type="ORF">CEN91_425</name>
</gene>
<dbReference type="Pfam" id="PF01795">
    <property type="entry name" value="Methyltransf_5"/>
    <property type="match status" value="1"/>
</dbReference>
<evidence type="ECO:0000256" key="6">
    <source>
        <dbReference type="HAMAP-Rule" id="MF_01007"/>
    </source>
</evidence>
<dbReference type="InterPro" id="IPR029063">
    <property type="entry name" value="SAM-dependent_MTases_sf"/>
</dbReference>
<name>A0A554LI23_9BACT</name>
<evidence type="ECO:0000256" key="2">
    <source>
        <dbReference type="ARBA" id="ARBA00022552"/>
    </source>
</evidence>
<keyword evidence="4 6" id="KW-0808">Transferase</keyword>
<proteinExistence type="inferred from homology"/>
<keyword evidence="3 6" id="KW-0489">Methyltransferase</keyword>
<feature type="binding site" evidence="6">
    <location>
        <position position="94"/>
    </location>
    <ligand>
        <name>S-adenosyl-L-methionine</name>
        <dbReference type="ChEBI" id="CHEBI:59789"/>
    </ligand>
</feature>
<evidence type="ECO:0000256" key="1">
    <source>
        <dbReference type="ARBA" id="ARBA00010396"/>
    </source>
</evidence>
<dbReference type="GO" id="GO:0071424">
    <property type="term" value="F:rRNA (cytosine-N4-)-methyltransferase activity"/>
    <property type="evidence" value="ECO:0007669"/>
    <property type="project" value="UniProtKB-UniRule"/>
</dbReference>
<accession>A0A554LI23</accession>
<evidence type="ECO:0000256" key="3">
    <source>
        <dbReference type="ARBA" id="ARBA00022603"/>
    </source>
</evidence>
<keyword evidence="2 6" id="KW-0698">rRNA processing</keyword>
<dbReference type="Gene3D" id="1.10.150.170">
    <property type="entry name" value="Putative methyltransferase TM0872, insert domain"/>
    <property type="match status" value="1"/>
</dbReference>
<evidence type="ECO:0000256" key="5">
    <source>
        <dbReference type="ARBA" id="ARBA00022691"/>
    </source>
</evidence>
<organism evidence="7 8">
    <name type="scientific">Candidatus Berkelbacteria bacterium Licking1014_85</name>
    <dbReference type="NCBI Taxonomy" id="2017148"/>
    <lineage>
        <taxon>Bacteria</taxon>
        <taxon>Candidatus Berkelbacteria</taxon>
    </lineage>
</organism>
<comment type="subcellular location">
    <subcellularLocation>
        <location evidence="6">Cytoplasm</location>
    </subcellularLocation>
</comment>
<dbReference type="AlphaFoldDB" id="A0A554LI23"/>
<feature type="binding site" evidence="6">
    <location>
        <position position="115"/>
    </location>
    <ligand>
        <name>S-adenosyl-L-methionine</name>
        <dbReference type="ChEBI" id="CHEBI:59789"/>
    </ligand>
</feature>
<dbReference type="SUPFAM" id="SSF53335">
    <property type="entry name" value="S-adenosyl-L-methionine-dependent methyltransferases"/>
    <property type="match status" value="1"/>
</dbReference>
<reference evidence="7 8" key="1">
    <citation type="submission" date="2017-07" db="EMBL/GenBank/DDBJ databases">
        <title>Mechanisms for carbon and nitrogen cycling indicate functional differentiation within the Candidate Phyla Radiation.</title>
        <authorList>
            <person name="Danczak R.E."/>
            <person name="Johnston M.D."/>
            <person name="Kenah C."/>
            <person name="Slattery M."/>
            <person name="Wrighton K.C."/>
            <person name="Wilkins M.J."/>
        </authorList>
    </citation>
    <scope>NUCLEOTIDE SEQUENCE [LARGE SCALE GENOMIC DNA]</scope>
    <source>
        <strain evidence="7">Licking1014_85</strain>
    </source>
</reference>
<protein>
    <recommendedName>
        <fullName evidence="6">Ribosomal RNA small subunit methyltransferase H</fullName>
        <ecNumber evidence="6">2.1.1.199</ecNumber>
    </recommendedName>
    <alternativeName>
        <fullName evidence="6">16S rRNA m(4)C1402 methyltransferase</fullName>
    </alternativeName>
    <alternativeName>
        <fullName evidence="6">rRNA (cytosine-N(4)-)-methyltransferase RsmH</fullName>
    </alternativeName>
</protein>
<dbReference type="PANTHER" id="PTHR11265:SF0">
    <property type="entry name" value="12S RRNA N4-METHYLCYTIDINE METHYLTRANSFERASE"/>
    <property type="match status" value="1"/>
</dbReference>
<evidence type="ECO:0000313" key="7">
    <source>
        <dbReference type="EMBL" id="TSC92498.1"/>
    </source>
</evidence>
<evidence type="ECO:0000313" key="8">
    <source>
        <dbReference type="Proteomes" id="UP000315589"/>
    </source>
</evidence>
<dbReference type="InterPro" id="IPR002903">
    <property type="entry name" value="RsmH"/>
</dbReference>
<comment type="similarity">
    <text evidence="1 6">Belongs to the methyltransferase superfamily. RsmH family.</text>
</comment>
<dbReference type="PIRSF" id="PIRSF004486">
    <property type="entry name" value="MraW"/>
    <property type="match status" value="1"/>
</dbReference>
<comment type="function">
    <text evidence="6">Specifically methylates the N4 position of cytidine in position 1402 (C1402) of 16S rRNA.</text>
</comment>
<evidence type="ECO:0000256" key="4">
    <source>
        <dbReference type="ARBA" id="ARBA00022679"/>
    </source>
</evidence>
<comment type="caution">
    <text evidence="7">The sequence shown here is derived from an EMBL/GenBank/DDBJ whole genome shotgun (WGS) entry which is preliminary data.</text>
</comment>
<dbReference type="Gene3D" id="3.40.50.150">
    <property type="entry name" value="Vaccinia Virus protein VP39"/>
    <property type="match status" value="1"/>
</dbReference>
<dbReference type="SUPFAM" id="SSF81799">
    <property type="entry name" value="Putative methyltransferase TM0872, insert domain"/>
    <property type="match status" value="1"/>
</dbReference>
<dbReference type="NCBIfam" id="TIGR00006">
    <property type="entry name" value="16S rRNA (cytosine(1402)-N(4))-methyltransferase RsmH"/>
    <property type="match status" value="1"/>
</dbReference>
<dbReference type="HAMAP" id="MF_01007">
    <property type="entry name" value="16SrRNA_methyltr_H"/>
    <property type="match status" value="1"/>
</dbReference>
<dbReference type="PANTHER" id="PTHR11265">
    <property type="entry name" value="S-ADENOSYL-METHYLTRANSFERASE MRAW"/>
    <property type="match status" value="1"/>
</dbReference>
<dbReference type="GO" id="GO:0070475">
    <property type="term" value="P:rRNA base methylation"/>
    <property type="evidence" value="ECO:0007669"/>
    <property type="project" value="UniProtKB-UniRule"/>
</dbReference>
<sequence length="308" mass="34664">MPESIKHIPVLANEVVQFLLPALKNDGIFVDGTVGGAGHIVALATGILNSKFKMLNKFEFIGIDKDLTAIEMAKKNLKSITGKNIKIELIKGDYGEIVLILRRLKIEKVNAILLDLGASSMQFDDGNRGFSLNKTAKLDMRFDTTSNLTAYDVVNKYNEKHLMEIIYKYGEERFGKKIANAIVNNRPIETTTELAELIEKCIPPRFRKGKIHPATQTFQAIRIEVNHELESLQQFLNSFDQILAGNGRVAIISFHSLEDKMVKDKFRELELTGKYKILTDSSITPTAEEINANIRSRSAKMRVIEKIV</sequence>
<feature type="binding site" evidence="6">
    <location>
        <position position="122"/>
    </location>
    <ligand>
        <name>S-adenosyl-L-methionine</name>
        <dbReference type="ChEBI" id="CHEBI:59789"/>
    </ligand>
</feature>
<feature type="binding site" evidence="6">
    <location>
        <begin position="37"/>
        <end position="39"/>
    </location>
    <ligand>
        <name>S-adenosyl-L-methionine</name>
        <dbReference type="ChEBI" id="CHEBI:59789"/>
    </ligand>
</feature>
<keyword evidence="6" id="KW-0963">Cytoplasm</keyword>
<dbReference type="InterPro" id="IPR023397">
    <property type="entry name" value="SAM-dep_MeTrfase_MraW_recog"/>
</dbReference>
<keyword evidence="5 6" id="KW-0949">S-adenosyl-L-methionine</keyword>